<dbReference type="PANTHER" id="PTHR42788">
    <property type="entry name" value="TAURINE IMPORT ATP-BINDING PROTEIN-RELATED"/>
    <property type="match status" value="1"/>
</dbReference>
<evidence type="ECO:0000313" key="5">
    <source>
        <dbReference type="EMBL" id="SMD15538.1"/>
    </source>
</evidence>
<reference evidence="5 6" key="1">
    <citation type="submission" date="2017-04" db="EMBL/GenBank/DDBJ databases">
        <authorList>
            <person name="Afonso C.L."/>
            <person name="Miller P.J."/>
            <person name="Scott M.A."/>
            <person name="Spackman E."/>
            <person name="Goraichik I."/>
            <person name="Dimitrov K.M."/>
            <person name="Suarez D.L."/>
            <person name="Swayne D.E."/>
        </authorList>
    </citation>
    <scope>NUCLEOTIDE SEQUENCE [LARGE SCALE GENOMIC DNA]</scope>
    <source>
        <strain evidence="5 6">DSM 5090</strain>
    </source>
</reference>
<proteinExistence type="predicted"/>
<dbReference type="InterPro" id="IPR027417">
    <property type="entry name" value="P-loop_NTPase"/>
</dbReference>
<evidence type="ECO:0000256" key="3">
    <source>
        <dbReference type="ARBA" id="ARBA00022840"/>
    </source>
</evidence>
<accession>A0A1W2F223</accession>
<dbReference type="PROSITE" id="PS00211">
    <property type="entry name" value="ABC_TRANSPORTER_1"/>
    <property type="match status" value="1"/>
</dbReference>
<protein>
    <submittedName>
        <fullName evidence="5">NitT/TauT family transport system ATP-binding protein</fullName>
    </submittedName>
</protein>
<dbReference type="CDD" id="cd03293">
    <property type="entry name" value="ABC_NrtD_SsuB_transporters"/>
    <property type="match status" value="1"/>
</dbReference>
<dbReference type="AlphaFoldDB" id="A0A1W2F223"/>
<keyword evidence="1" id="KW-0813">Transport</keyword>
<dbReference type="EMBL" id="FWXI01000038">
    <property type="protein sequence ID" value="SMD15538.1"/>
    <property type="molecule type" value="Genomic_DNA"/>
</dbReference>
<keyword evidence="6" id="KW-1185">Reference proteome</keyword>
<sequence>MGSRLKRGDNLAKIEINNLCKSFLDTQGKSLDVLVDVNLEITAGEFLCLLGPSGCGKTTLMNLMAGFEKPTSGTLTIDGLPVSRPDSKHITIFQDYGLFPWRNVLGNVIFGLEAKGMNRKAAKEKAEEYLELVGLSQFARSFPGQLSGGMKQRVAIARALAVEPDIIFMDEPFAALDAFTRYRLQDEVLRIWTEKKPTIIFVTHDIDEAVYLAQRLAIMTPNPGRIQRMIDIKLSRPCNRGDSGLIAYRQQVFREFELVHAVSSDYSI</sequence>
<dbReference type="Gene3D" id="3.40.50.300">
    <property type="entry name" value="P-loop containing nucleotide triphosphate hydrolases"/>
    <property type="match status" value="1"/>
</dbReference>
<dbReference type="InterPro" id="IPR050166">
    <property type="entry name" value="ABC_transporter_ATP-bind"/>
</dbReference>
<dbReference type="STRING" id="112901.SAMN04488500_1387"/>
<dbReference type="Proteomes" id="UP000192738">
    <property type="component" value="Unassembled WGS sequence"/>
</dbReference>
<name>A0A1W2F223_9FIRM</name>
<evidence type="ECO:0000259" key="4">
    <source>
        <dbReference type="PROSITE" id="PS50893"/>
    </source>
</evidence>
<dbReference type="InterPro" id="IPR017871">
    <property type="entry name" value="ABC_transporter-like_CS"/>
</dbReference>
<dbReference type="GO" id="GO:0016887">
    <property type="term" value="F:ATP hydrolysis activity"/>
    <property type="evidence" value="ECO:0007669"/>
    <property type="project" value="InterPro"/>
</dbReference>
<evidence type="ECO:0000256" key="1">
    <source>
        <dbReference type="ARBA" id="ARBA00022448"/>
    </source>
</evidence>
<dbReference type="PROSITE" id="PS50893">
    <property type="entry name" value="ABC_TRANSPORTER_2"/>
    <property type="match status" value="1"/>
</dbReference>
<keyword evidence="3 5" id="KW-0067">ATP-binding</keyword>
<evidence type="ECO:0000313" key="6">
    <source>
        <dbReference type="Proteomes" id="UP000192738"/>
    </source>
</evidence>
<dbReference type="GO" id="GO:0005524">
    <property type="term" value="F:ATP binding"/>
    <property type="evidence" value="ECO:0007669"/>
    <property type="project" value="UniProtKB-KW"/>
</dbReference>
<dbReference type="InterPro" id="IPR003439">
    <property type="entry name" value="ABC_transporter-like_ATP-bd"/>
</dbReference>
<organism evidence="5 6">
    <name type="scientific">Sporomusa malonica</name>
    <dbReference type="NCBI Taxonomy" id="112901"/>
    <lineage>
        <taxon>Bacteria</taxon>
        <taxon>Bacillati</taxon>
        <taxon>Bacillota</taxon>
        <taxon>Negativicutes</taxon>
        <taxon>Selenomonadales</taxon>
        <taxon>Sporomusaceae</taxon>
        <taxon>Sporomusa</taxon>
    </lineage>
</organism>
<feature type="domain" description="ABC transporter" evidence="4">
    <location>
        <begin position="14"/>
        <end position="246"/>
    </location>
</feature>
<dbReference type="PANTHER" id="PTHR42788:SF13">
    <property type="entry name" value="ALIPHATIC SULFONATES IMPORT ATP-BINDING PROTEIN SSUB"/>
    <property type="match status" value="1"/>
</dbReference>
<evidence type="ECO:0000256" key="2">
    <source>
        <dbReference type="ARBA" id="ARBA00022741"/>
    </source>
</evidence>
<keyword evidence="2" id="KW-0547">Nucleotide-binding</keyword>
<dbReference type="InterPro" id="IPR003593">
    <property type="entry name" value="AAA+_ATPase"/>
</dbReference>
<dbReference type="SUPFAM" id="SSF52540">
    <property type="entry name" value="P-loop containing nucleoside triphosphate hydrolases"/>
    <property type="match status" value="1"/>
</dbReference>
<dbReference type="OrthoDB" id="9802264at2"/>
<dbReference type="SMART" id="SM00382">
    <property type="entry name" value="AAA"/>
    <property type="match status" value="1"/>
</dbReference>
<gene>
    <name evidence="5" type="ORF">SAMN04488500_1387</name>
</gene>
<dbReference type="Pfam" id="PF00005">
    <property type="entry name" value="ABC_tran"/>
    <property type="match status" value="1"/>
</dbReference>